<gene>
    <name evidence="2" type="ORF">V6N11_009397</name>
</gene>
<name>A0ABR2NSW3_9ROSI</name>
<feature type="region of interest" description="Disordered" evidence="1">
    <location>
        <begin position="187"/>
        <end position="216"/>
    </location>
</feature>
<dbReference type="Proteomes" id="UP001396334">
    <property type="component" value="Unassembled WGS sequence"/>
</dbReference>
<dbReference type="EMBL" id="JBBPBN010000103">
    <property type="protein sequence ID" value="KAK8979188.1"/>
    <property type="molecule type" value="Genomic_DNA"/>
</dbReference>
<proteinExistence type="predicted"/>
<organism evidence="2 3">
    <name type="scientific">Hibiscus sabdariffa</name>
    <name type="common">roselle</name>
    <dbReference type="NCBI Taxonomy" id="183260"/>
    <lineage>
        <taxon>Eukaryota</taxon>
        <taxon>Viridiplantae</taxon>
        <taxon>Streptophyta</taxon>
        <taxon>Embryophyta</taxon>
        <taxon>Tracheophyta</taxon>
        <taxon>Spermatophyta</taxon>
        <taxon>Magnoliopsida</taxon>
        <taxon>eudicotyledons</taxon>
        <taxon>Gunneridae</taxon>
        <taxon>Pentapetalae</taxon>
        <taxon>rosids</taxon>
        <taxon>malvids</taxon>
        <taxon>Malvales</taxon>
        <taxon>Malvaceae</taxon>
        <taxon>Malvoideae</taxon>
        <taxon>Hibiscus</taxon>
    </lineage>
</organism>
<feature type="compositionally biased region" description="Polar residues" evidence="1">
    <location>
        <begin position="190"/>
        <end position="202"/>
    </location>
</feature>
<feature type="compositionally biased region" description="Polar residues" evidence="1">
    <location>
        <begin position="38"/>
        <end position="48"/>
    </location>
</feature>
<protein>
    <submittedName>
        <fullName evidence="2">Uncharacterized protein</fullName>
    </submittedName>
</protein>
<keyword evidence="3" id="KW-1185">Reference proteome</keyword>
<feature type="region of interest" description="Disordered" evidence="1">
    <location>
        <begin position="34"/>
        <end position="70"/>
    </location>
</feature>
<feature type="compositionally biased region" description="Basic and acidic residues" evidence="1">
    <location>
        <begin position="58"/>
        <end position="67"/>
    </location>
</feature>
<evidence type="ECO:0000313" key="2">
    <source>
        <dbReference type="EMBL" id="KAK8979188.1"/>
    </source>
</evidence>
<reference evidence="2 3" key="1">
    <citation type="journal article" date="2024" name="G3 (Bethesda)">
        <title>Genome assembly of Hibiscus sabdariffa L. provides insights into metabolisms of medicinal natural products.</title>
        <authorList>
            <person name="Kim T."/>
        </authorList>
    </citation>
    <scope>NUCLEOTIDE SEQUENCE [LARGE SCALE GENOMIC DNA]</scope>
    <source>
        <strain evidence="2">TK-2024</strain>
        <tissue evidence="2">Old leaves</tissue>
    </source>
</reference>
<feature type="compositionally biased region" description="Basic residues" evidence="1">
    <location>
        <begin position="203"/>
        <end position="215"/>
    </location>
</feature>
<accession>A0ABR2NSW3</accession>
<evidence type="ECO:0000256" key="1">
    <source>
        <dbReference type="SAM" id="MobiDB-lite"/>
    </source>
</evidence>
<evidence type="ECO:0000313" key="3">
    <source>
        <dbReference type="Proteomes" id="UP001396334"/>
    </source>
</evidence>
<sequence length="273" mass="30049">MQDLVTVQGRSSPRLYEVAGSQPLDGVPQVSLFPTLERPTSPTLLEQQRSSKKCRGNSKNDTDHDSMTVDDEQTVAATVLQADMIHNTYWQRDGDRSTYASKVAANGSAYNGANISTGFREDERRQPLNNIRGVSVGANKSKTYSRSRFEVLDVEEWSEQLRNEDLVTAGELAVHENDLHGIVGSKASRSKQIATNEAYKTSNPHRKSRSTKKGTHPVEVVPTVEGRLINVVEHVQKIVSESHLAIRIIEEGHSNAGTMRVSSTSIGRTGKVV</sequence>
<comment type="caution">
    <text evidence="2">The sequence shown here is derived from an EMBL/GenBank/DDBJ whole genome shotgun (WGS) entry which is preliminary data.</text>
</comment>